<accession>A0A1R3VQL6</accession>
<dbReference type="InterPro" id="IPR001296">
    <property type="entry name" value="Glyco_trans_1"/>
</dbReference>
<dbReference type="AlphaFoldDB" id="A0A1R3VQL6"/>
<feature type="domain" description="Glycosyltransferase subfamily 4-like N-terminal" evidence="2">
    <location>
        <begin position="13"/>
        <end position="158"/>
    </location>
</feature>
<sequence>MKILMLLPELDEGGVERHVIMLSDAMQQAGHSVDIASWGGKLEKQLPRGIQHYKVRVHSKNLLTLYWTAREISRLVRKNGYDVIHAHARAPAWAAMWVSRATKTPLVVSAHCSYGNKSKWIYKPHRSASAVICVSESVRQDMTTCFSDNAIVIRNGLPPAPSWETPIKAEATKLLFIGRLASVKGLQDALHALAQVRSEKLWTLDVVGDGPMEQDLKNLTKELGLKDKVHFHGFRDDTDQWMLNSDCLLFPSYREGLSLTLARAIQMGMPVLASNIPSVKELSAGEAYYPEPGDIPAWSTALTSLVEGQMPQSDFIPKKIPTVTQMAANTLGVYAGVLNRSDAKANGELS</sequence>
<dbReference type="OrthoDB" id="9805661at2"/>
<evidence type="ECO:0000259" key="2">
    <source>
        <dbReference type="Pfam" id="PF13439"/>
    </source>
</evidence>
<dbReference type="STRING" id="233100.SAMN05216526_0751"/>
<dbReference type="PANTHER" id="PTHR12526">
    <property type="entry name" value="GLYCOSYLTRANSFERASE"/>
    <property type="match status" value="1"/>
</dbReference>
<name>A0A1R3VQL6_9GAMM</name>
<dbReference type="RefSeq" id="WP_076755034.1">
    <property type="nucleotide sequence ID" value="NZ_CP023018.1"/>
</dbReference>
<organism evidence="3 4">
    <name type="scientific">Ectothiorhodosinus mongolicus</name>
    <dbReference type="NCBI Taxonomy" id="233100"/>
    <lineage>
        <taxon>Bacteria</taxon>
        <taxon>Pseudomonadati</taxon>
        <taxon>Pseudomonadota</taxon>
        <taxon>Gammaproteobacteria</taxon>
        <taxon>Chromatiales</taxon>
        <taxon>Ectothiorhodospiraceae</taxon>
        <taxon>Ectothiorhodosinus</taxon>
    </lineage>
</organism>
<feature type="domain" description="Glycosyl transferase family 1" evidence="1">
    <location>
        <begin position="165"/>
        <end position="315"/>
    </location>
</feature>
<gene>
    <name evidence="3" type="ORF">SAMN05216526_0751</name>
</gene>
<evidence type="ECO:0000313" key="4">
    <source>
        <dbReference type="Proteomes" id="UP000223759"/>
    </source>
</evidence>
<keyword evidence="4" id="KW-1185">Reference proteome</keyword>
<dbReference type="Pfam" id="PF13439">
    <property type="entry name" value="Glyco_transf_4"/>
    <property type="match status" value="1"/>
</dbReference>
<proteinExistence type="predicted"/>
<protein>
    <submittedName>
        <fullName evidence="3">Glycosyltransferase involved in cell wall bisynthesis</fullName>
    </submittedName>
</protein>
<reference evidence="3 4" key="1">
    <citation type="submission" date="2017-01" db="EMBL/GenBank/DDBJ databases">
        <authorList>
            <person name="Mah S.A."/>
            <person name="Swanson W.J."/>
            <person name="Moy G.W."/>
            <person name="Vacquier V.D."/>
        </authorList>
    </citation>
    <scope>NUCLEOTIDE SEQUENCE [LARGE SCALE GENOMIC DNA]</scope>
    <source>
        <strain evidence="3 4">M9</strain>
    </source>
</reference>
<dbReference type="Pfam" id="PF00534">
    <property type="entry name" value="Glycos_transf_1"/>
    <property type="match status" value="1"/>
</dbReference>
<dbReference type="Proteomes" id="UP000223759">
    <property type="component" value="Unassembled WGS sequence"/>
</dbReference>
<keyword evidence="3" id="KW-0808">Transferase</keyword>
<dbReference type="GO" id="GO:0016757">
    <property type="term" value="F:glycosyltransferase activity"/>
    <property type="evidence" value="ECO:0007669"/>
    <property type="project" value="UniProtKB-ARBA"/>
</dbReference>
<dbReference type="InterPro" id="IPR028098">
    <property type="entry name" value="Glyco_trans_4-like_N"/>
</dbReference>
<dbReference type="SUPFAM" id="SSF53756">
    <property type="entry name" value="UDP-Glycosyltransferase/glycogen phosphorylase"/>
    <property type="match status" value="1"/>
</dbReference>
<dbReference type="EMBL" id="FTPK01000001">
    <property type="protein sequence ID" value="SIT67039.1"/>
    <property type="molecule type" value="Genomic_DNA"/>
</dbReference>
<evidence type="ECO:0000313" key="3">
    <source>
        <dbReference type="EMBL" id="SIT67039.1"/>
    </source>
</evidence>
<evidence type="ECO:0000259" key="1">
    <source>
        <dbReference type="Pfam" id="PF00534"/>
    </source>
</evidence>
<dbReference type="Gene3D" id="3.40.50.2000">
    <property type="entry name" value="Glycogen Phosphorylase B"/>
    <property type="match status" value="2"/>
</dbReference>